<evidence type="ECO:0000256" key="1">
    <source>
        <dbReference type="SAM" id="SignalP"/>
    </source>
</evidence>
<dbReference type="Proteomes" id="UP000799779">
    <property type="component" value="Unassembled WGS sequence"/>
</dbReference>
<evidence type="ECO:0000313" key="3">
    <source>
        <dbReference type="Proteomes" id="UP000799779"/>
    </source>
</evidence>
<feature type="signal peptide" evidence="1">
    <location>
        <begin position="1"/>
        <end position="19"/>
    </location>
</feature>
<reference evidence="2" key="1">
    <citation type="journal article" date="2020" name="Stud. Mycol.">
        <title>101 Dothideomycetes genomes: a test case for predicting lifestyles and emergence of pathogens.</title>
        <authorList>
            <person name="Haridas S."/>
            <person name="Albert R."/>
            <person name="Binder M."/>
            <person name="Bloem J."/>
            <person name="Labutti K."/>
            <person name="Salamov A."/>
            <person name="Andreopoulos B."/>
            <person name="Baker S."/>
            <person name="Barry K."/>
            <person name="Bills G."/>
            <person name="Bluhm B."/>
            <person name="Cannon C."/>
            <person name="Castanera R."/>
            <person name="Culley D."/>
            <person name="Daum C."/>
            <person name="Ezra D."/>
            <person name="Gonzalez J."/>
            <person name="Henrissat B."/>
            <person name="Kuo A."/>
            <person name="Liang C."/>
            <person name="Lipzen A."/>
            <person name="Lutzoni F."/>
            <person name="Magnuson J."/>
            <person name="Mondo S."/>
            <person name="Nolan M."/>
            <person name="Ohm R."/>
            <person name="Pangilinan J."/>
            <person name="Park H.-J."/>
            <person name="Ramirez L."/>
            <person name="Alfaro M."/>
            <person name="Sun H."/>
            <person name="Tritt A."/>
            <person name="Yoshinaga Y."/>
            <person name="Zwiers L.-H."/>
            <person name="Turgeon B."/>
            <person name="Goodwin S."/>
            <person name="Spatafora J."/>
            <person name="Crous P."/>
            <person name="Grigoriev I."/>
        </authorList>
    </citation>
    <scope>NUCLEOTIDE SEQUENCE</scope>
    <source>
        <strain evidence="2">CBS 123094</strain>
    </source>
</reference>
<sequence>MYFSTLLAFTALAGLSVQAYPMAVTPSVPTESFAGLEHRTNLKKDASPEPKADLKKDPMYVYTEKYEYAPGPLRNPRPTKSGLTGEKLPSQFDSLCGGFTEPGSLAEKLCSKIKIQREMYHSSGASLIIVINSTCGVLDAFSEDIAEGLRLECEGN</sequence>
<protein>
    <submittedName>
        <fullName evidence="2">Uncharacterized protein</fullName>
    </submittedName>
</protein>
<evidence type="ECO:0000313" key="2">
    <source>
        <dbReference type="EMBL" id="KAF2004255.1"/>
    </source>
</evidence>
<accession>A0A6A5WYV0</accession>
<organism evidence="2 3">
    <name type="scientific">Amniculicola lignicola CBS 123094</name>
    <dbReference type="NCBI Taxonomy" id="1392246"/>
    <lineage>
        <taxon>Eukaryota</taxon>
        <taxon>Fungi</taxon>
        <taxon>Dikarya</taxon>
        <taxon>Ascomycota</taxon>
        <taxon>Pezizomycotina</taxon>
        <taxon>Dothideomycetes</taxon>
        <taxon>Pleosporomycetidae</taxon>
        <taxon>Pleosporales</taxon>
        <taxon>Amniculicolaceae</taxon>
        <taxon>Amniculicola</taxon>
    </lineage>
</organism>
<gene>
    <name evidence="2" type="ORF">P154DRAFT_531573</name>
</gene>
<proteinExistence type="predicted"/>
<keyword evidence="1" id="KW-0732">Signal</keyword>
<name>A0A6A5WYV0_9PLEO</name>
<keyword evidence="3" id="KW-1185">Reference proteome</keyword>
<dbReference type="EMBL" id="ML977568">
    <property type="protein sequence ID" value="KAF2004255.1"/>
    <property type="molecule type" value="Genomic_DNA"/>
</dbReference>
<feature type="chain" id="PRO_5025334627" evidence="1">
    <location>
        <begin position="20"/>
        <end position="156"/>
    </location>
</feature>
<dbReference type="AlphaFoldDB" id="A0A6A5WYV0"/>